<feature type="transmembrane region" description="Helical" evidence="1">
    <location>
        <begin position="552"/>
        <end position="581"/>
    </location>
</feature>
<dbReference type="RefSeq" id="WP_379571219.1">
    <property type="nucleotide sequence ID" value="NZ_JBHUFV010000015.1"/>
</dbReference>
<dbReference type="Gene3D" id="3.90.550.10">
    <property type="entry name" value="Spore Coat Polysaccharide Biosynthesis Protein SpsA, Chain A"/>
    <property type="match status" value="1"/>
</dbReference>
<dbReference type="EC" id="2.4.-.-" evidence="2"/>
<feature type="transmembrane region" description="Helical" evidence="1">
    <location>
        <begin position="521"/>
        <end position="540"/>
    </location>
</feature>
<sequence>MSAPVVTAIVVAHDGARWLGETLQAVLRQSRPADRVVGADNGSRDGSAELLEHALGQGNVLRLPRSTGFGAAVSEVLGKLKAVPGEWIWLIHDDCAPDPHALRHLLMAAERDPAAAVLGPKLRDWLDRRLLLEVGVTVDRRGRRDTGLEPREYDQGQHDGDRDVLAVSTAGMLVRRDVWEEVGGVDHALALFRDDLDLCWRVRNAGHRVVNVRRAVAYHAEAAARRRRRITASGDHPRRLDRRNAMFVVMANLPFAAMLRALARNVAGSTFRVLLFLVAKQPANAWDEVAAVGSVVLHPGRMISARRRRRNGRKQGYPAVKRLLTPPGAGYRRLRDLVQGFLAGEGPVESAGRHHAVVAPPSEDDEVILDDSGFLRRFLSRPGVLLTLALTLVALAAERHVLGSLAGGPSLGGGALVPVVGDASDLWRFYLEGFHDSGLGSTAWAPPYVAVVAALSSLLLGKTWVAVAVLLLGSVPLAGASAYLATRKMVPAVSARIWLAATYALLPVATGAVAAGRLGTAVVFVLLPVYAGLGVQLLSAEPRRARRAGWGLGLLLAVGTAFAPLVYVLLAVLGVLAMIAFGRVRQLATALVVPPVLLYPWLRGFADHPGLLLLEAGLHRPELIDPALPPHSFLTFSPGGPGLPPFWITAGLIVTALAALLFRRQRMIVAIGWGIAVYGVLVAILVSRITVTPAAGGAAARAWPGIPLAFAATGLLVLVALTAHRLAELRAAGGLRRLCAVGVVALAFSTPVLGAAFWIADGTRGPLSGSTPDPVPAIAGAGSPEGLRTLLLRGHEFTVLHRRTPLLGEAELPVTQAAREQVARAAAGLVAGRGGADAATLAKLGIAYVAVSHPTAEMTKALDSQPQLVHLSLSETEGLWRLVEPPARVGPPADDPLRAPMLWAQAVLTLLALVLAAPGARTADPLVVAVA</sequence>
<dbReference type="PANTHER" id="PTHR43685:SF3">
    <property type="entry name" value="SLR2126 PROTEIN"/>
    <property type="match status" value="1"/>
</dbReference>
<feature type="transmembrane region" description="Helical" evidence="1">
    <location>
        <begin position="667"/>
        <end position="686"/>
    </location>
</feature>
<keyword evidence="2" id="KW-0808">Transferase</keyword>
<dbReference type="InterPro" id="IPR029044">
    <property type="entry name" value="Nucleotide-diphossugar_trans"/>
</dbReference>
<accession>A0ABW4SSY8</accession>
<keyword evidence="3" id="KW-1185">Reference proteome</keyword>
<comment type="caution">
    <text evidence="2">The sequence shown here is derived from an EMBL/GenBank/DDBJ whole genome shotgun (WGS) entry which is preliminary data.</text>
</comment>
<feature type="transmembrane region" description="Helical" evidence="1">
    <location>
        <begin position="738"/>
        <end position="760"/>
    </location>
</feature>
<evidence type="ECO:0000313" key="3">
    <source>
        <dbReference type="Proteomes" id="UP001597368"/>
    </source>
</evidence>
<evidence type="ECO:0000256" key="1">
    <source>
        <dbReference type="SAM" id="Phobius"/>
    </source>
</evidence>
<gene>
    <name evidence="2" type="ORF">ACFSKW_09320</name>
</gene>
<organism evidence="2 3">
    <name type="scientific">Nonomuraea mangrovi</name>
    <dbReference type="NCBI Taxonomy" id="2316207"/>
    <lineage>
        <taxon>Bacteria</taxon>
        <taxon>Bacillati</taxon>
        <taxon>Actinomycetota</taxon>
        <taxon>Actinomycetes</taxon>
        <taxon>Streptosporangiales</taxon>
        <taxon>Streptosporangiaceae</taxon>
        <taxon>Nonomuraea</taxon>
    </lineage>
</organism>
<dbReference type="InterPro" id="IPR050834">
    <property type="entry name" value="Glycosyltransf_2"/>
</dbReference>
<dbReference type="PANTHER" id="PTHR43685">
    <property type="entry name" value="GLYCOSYLTRANSFERASE"/>
    <property type="match status" value="1"/>
</dbReference>
<dbReference type="SUPFAM" id="SSF53448">
    <property type="entry name" value="Nucleotide-diphospho-sugar transferases"/>
    <property type="match status" value="1"/>
</dbReference>
<keyword evidence="2" id="KW-0328">Glycosyltransferase</keyword>
<dbReference type="Pfam" id="PF13641">
    <property type="entry name" value="Glyco_tranf_2_3"/>
    <property type="match status" value="1"/>
</dbReference>
<feature type="transmembrane region" description="Helical" evidence="1">
    <location>
        <begin position="464"/>
        <end position="485"/>
    </location>
</feature>
<feature type="transmembrane region" description="Helical" evidence="1">
    <location>
        <begin position="644"/>
        <end position="662"/>
    </location>
</feature>
<dbReference type="EMBL" id="JBHUFV010000015">
    <property type="protein sequence ID" value="MFD1931677.1"/>
    <property type="molecule type" value="Genomic_DNA"/>
</dbReference>
<dbReference type="GO" id="GO:0016757">
    <property type="term" value="F:glycosyltransferase activity"/>
    <property type="evidence" value="ECO:0007669"/>
    <property type="project" value="UniProtKB-KW"/>
</dbReference>
<name>A0ABW4SSY8_9ACTN</name>
<evidence type="ECO:0000313" key="2">
    <source>
        <dbReference type="EMBL" id="MFD1931677.1"/>
    </source>
</evidence>
<dbReference type="Proteomes" id="UP001597368">
    <property type="component" value="Unassembled WGS sequence"/>
</dbReference>
<reference evidence="3" key="1">
    <citation type="journal article" date="2019" name="Int. J. Syst. Evol. Microbiol.">
        <title>The Global Catalogue of Microorganisms (GCM) 10K type strain sequencing project: providing services to taxonomists for standard genome sequencing and annotation.</title>
        <authorList>
            <consortium name="The Broad Institute Genomics Platform"/>
            <consortium name="The Broad Institute Genome Sequencing Center for Infectious Disease"/>
            <person name="Wu L."/>
            <person name="Ma J."/>
        </authorList>
    </citation>
    <scope>NUCLEOTIDE SEQUENCE [LARGE SCALE GENOMIC DNA]</scope>
    <source>
        <strain evidence="3">ICMP 6774ER</strain>
    </source>
</reference>
<feature type="transmembrane region" description="Helical" evidence="1">
    <location>
        <begin position="706"/>
        <end position="726"/>
    </location>
</feature>
<keyword evidence="1" id="KW-0472">Membrane</keyword>
<proteinExistence type="predicted"/>
<protein>
    <submittedName>
        <fullName evidence="2">Glycosyltransferase</fullName>
        <ecNumber evidence="2">2.4.-.-</ecNumber>
    </submittedName>
</protein>
<keyword evidence="1" id="KW-1133">Transmembrane helix</keyword>
<feature type="transmembrane region" description="Helical" evidence="1">
    <location>
        <begin position="497"/>
        <end position="515"/>
    </location>
</feature>
<keyword evidence="1" id="KW-0812">Transmembrane</keyword>